<proteinExistence type="predicted"/>
<evidence type="ECO:0000313" key="2">
    <source>
        <dbReference type="EMBL" id="QHT14145.1"/>
    </source>
</evidence>
<dbReference type="Pfam" id="PF11820">
    <property type="entry name" value="DUF3339"/>
    <property type="match status" value="1"/>
</dbReference>
<keyword evidence="1" id="KW-1133">Transmembrane helix</keyword>
<dbReference type="EMBL" id="MN739580">
    <property type="protein sequence ID" value="QHT14145.1"/>
    <property type="molecule type" value="Genomic_DNA"/>
</dbReference>
<organism evidence="2">
    <name type="scientific">viral metagenome</name>
    <dbReference type="NCBI Taxonomy" id="1070528"/>
    <lineage>
        <taxon>unclassified sequences</taxon>
        <taxon>metagenomes</taxon>
        <taxon>organismal metagenomes</taxon>
    </lineage>
</organism>
<protein>
    <submittedName>
        <fullName evidence="2">Uncharacterized protein</fullName>
    </submittedName>
</protein>
<sequence length="107" mass="11328">MLLVLAALFVLLSPGVLLTLPAGSRGVWMSRQTSITAVLVHAVVFAAVLYAVKMYMPAYRRSVDPFQTMTQQAANASAMRAQMGGGPMGNMFKAGSESFQGATGTKK</sequence>
<reference evidence="2" key="1">
    <citation type="journal article" date="2020" name="Nature">
        <title>Giant virus diversity and host interactions through global metagenomics.</title>
        <authorList>
            <person name="Schulz F."/>
            <person name="Roux S."/>
            <person name="Paez-Espino D."/>
            <person name="Jungbluth S."/>
            <person name="Walsh D.A."/>
            <person name="Denef V.J."/>
            <person name="McMahon K.D."/>
            <person name="Konstantinidis K.T."/>
            <person name="Eloe-Fadrosh E.A."/>
            <person name="Kyrpides N.C."/>
            <person name="Woyke T."/>
        </authorList>
    </citation>
    <scope>NUCLEOTIDE SEQUENCE</scope>
    <source>
        <strain evidence="2">GVMAG-M-3300023174-137</strain>
    </source>
</reference>
<evidence type="ECO:0000256" key="1">
    <source>
        <dbReference type="SAM" id="Phobius"/>
    </source>
</evidence>
<dbReference type="AlphaFoldDB" id="A0A6C0DEY7"/>
<name>A0A6C0DEY7_9ZZZZ</name>
<keyword evidence="1" id="KW-0472">Membrane</keyword>
<dbReference type="InterPro" id="IPR021775">
    <property type="entry name" value="DUF3339"/>
</dbReference>
<accession>A0A6C0DEY7</accession>
<keyword evidence="1" id="KW-0812">Transmembrane</keyword>
<feature type="transmembrane region" description="Helical" evidence="1">
    <location>
        <begin position="35"/>
        <end position="52"/>
    </location>
</feature>